<dbReference type="InterPro" id="IPR018392">
    <property type="entry name" value="LysM"/>
</dbReference>
<evidence type="ECO:0000313" key="3">
    <source>
        <dbReference type="EMBL" id="CAI3971487.1"/>
    </source>
</evidence>
<dbReference type="EMBL" id="CAMXCT020000001">
    <property type="protein sequence ID" value="CAL1124862.1"/>
    <property type="molecule type" value="Genomic_DNA"/>
</dbReference>
<dbReference type="EMBL" id="CAMXCT010000001">
    <property type="protein sequence ID" value="CAI3971487.1"/>
    <property type="molecule type" value="Genomic_DNA"/>
</dbReference>
<dbReference type="CDD" id="cd00118">
    <property type="entry name" value="LysM"/>
    <property type="match status" value="2"/>
</dbReference>
<dbReference type="Pfam" id="PF11899">
    <property type="entry name" value="DUF3419"/>
    <property type="match status" value="1"/>
</dbReference>
<reference evidence="3" key="1">
    <citation type="submission" date="2022-10" db="EMBL/GenBank/DDBJ databases">
        <authorList>
            <person name="Chen Y."/>
            <person name="Dougan E. K."/>
            <person name="Chan C."/>
            <person name="Rhodes N."/>
            <person name="Thang M."/>
        </authorList>
    </citation>
    <scope>NUCLEOTIDE SEQUENCE</scope>
</reference>
<protein>
    <submittedName>
        <fullName evidence="4">Ubiquinone/menaquinone biosynthesis C-methyltransferase UbiE (2-methoxy-6-polyprenyl-1,4-benzoquinol methylase) (Demethylmenaquinone methyltransferase)</fullName>
    </submittedName>
</protein>
<dbReference type="PANTHER" id="PTHR47473:SF1">
    <property type="entry name" value="METHYLTRANSFERASE DOMAIN-CONTAINING PROTEIN"/>
    <property type="match status" value="1"/>
</dbReference>
<dbReference type="SUPFAM" id="SSF54106">
    <property type="entry name" value="LysM domain"/>
    <property type="match status" value="1"/>
</dbReference>
<dbReference type="CDD" id="cd02440">
    <property type="entry name" value="AdoMet_MTases"/>
    <property type="match status" value="1"/>
</dbReference>
<gene>
    <name evidence="3" type="ORF">C1SCF055_LOCUS77</name>
</gene>
<keyword evidence="5" id="KW-1185">Reference proteome</keyword>
<dbReference type="SUPFAM" id="SSF53335">
    <property type="entry name" value="S-adenosyl-L-methionine-dependent methyltransferases"/>
    <property type="match status" value="1"/>
</dbReference>
<dbReference type="Pfam" id="PF01476">
    <property type="entry name" value="LysM"/>
    <property type="match status" value="2"/>
</dbReference>
<dbReference type="GO" id="GO:0008168">
    <property type="term" value="F:methyltransferase activity"/>
    <property type="evidence" value="ECO:0007669"/>
    <property type="project" value="UniProtKB-KW"/>
</dbReference>
<feature type="region of interest" description="Disordered" evidence="1">
    <location>
        <begin position="673"/>
        <end position="720"/>
    </location>
</feature>
<evidence type="ECO:0000259" key="2">
    <source>
        <dbReference type="PROSITE" id="PS51782"/>
    </source>
</evidence>
<name>A0A9P1BE09_9DINO</name>
<dbReference type="InterPro" id="IPR041698">
    <property type="entry name" value="Methyltransf_25"/>
</dbReference>
<keyword evidence="4" id="KW-0808">Transferase</keyword>
<dbReference type="InterPro" id="IPR029063">
    <property type="entry name" value="SAM-dependent_MTases_sf"/>
</dbReference>
<dbReference type="PANTHER" id="PTHR47473">
    <property type="entry name" value="BTA1P"/>
    <property type="match status" value="1"/>
</dbReference>
<organism evidence="3">
    <name type="scientific">Cladocopium goreaui</name>
    <dbReference type="NCBI Taxonomy" id="2562237"/>
    <lineage>
        <taxon>Eukaryota</taxon>
        <taxon>Sar</taxon>
        <taxon>Alveolata</taxon>
        <taxon>Dinophyceae</taxon>
        <taxon>Suessiales</taxon>
        <taxon>Symbiodiniaceae</taxon>
        <taxon>Cladocopium</taxon>
    </lineage>
</organism>
<evidence type="ECO:0000256" key="1">
    <source>
        <dbReference type="SAM" id="MobiDB-lite"/>
    </source>
</evidence>
<keyword evidence="4" id="KW-0489">Methyltransferase</keyword>
<dbReference type="GO" id="GO:0032259">
    <property type="term" value="P:methylation"/>
    <property type="evidence" value="ECO:0007669"/>
    <property type="project" value="UniProtKB-KW"/>
</dbReference>
<dbReference type="OrthoDB" id="445079at2759"/>
<feature type="domain" description="LysM" evidence="2">
    <location>
        <begin position="858"/>
        <end position="907"/>
    </location>
</feature>
<dbReference type="SMART" id="SM00257">
    <property type="entry name" value="LysM"/>
    <property type="match status" value="2"/>
</dbReference>
<dbReference type="EMBL" id="CAMXCT030000001">
    <property type="protein sequence ID" value="CAL4758799.1"/>
    <property type="molecule type" value="Genomic_DNA"/>
</dbReference>
<accession>A0A9P1BE09</accession>
<proteinExistence type="predicted"/>
<reference evidence="4 5" key="2">
    <citation type="submission" date="2024-05" db="EMBL/GenBank/DDBJ databases">
        <authorList>
            <person name="Chen Y."/>
            <person name="Shah S."/>
            <person name="Dougan E. K."/>
            <person name="Thang M."/>
            <person name="Chan C."/>
        </authorList>
    </citation>
    <scope>NUCLEOTIDE SEQUENCE [LARGE SCALE GENOMIC DNA]</scope>
</reference>
<feature type="compositionally biased region" description="Low complexity" evidence="1">
    <location>
        <begin position="676"/>
        <end position="689"/>
    </location>
</feature>
<dbReference type="Gene3D" id="3.40.50.150">
    <property type="entry name" value="Vaccinia Virus protein VP39"/>
    <property type="match status" value="1"/>
</dbReference>
<evidence type="ECO:0000313" key="5">
    <source>
        <dbReference type="Proteomes" id="UP001152797"/>
    </source>
</evidence>
<sequence>MVHGRNLVYNTCWEDPRLDREAMQLSNDDEVLVITSAGCNTLDYLLDEPRHVHAVDMNPRQNALLELKLAGIRTLDYVTFFQMFGQGALTNHREVYYDALRPALPESAQLFWDRRIDFFSGEGWRTSFYFHGTAGFFARLINTYIDRVAKVRGDVLAMLEAGSLDQQQAIYQGSLREAIWSRSMRMALGRDATLSLLGVPRAQRHQLEQDYQGGIVAFIEDSLDSVFGHLPLMDNYFWRVYLTGRYTPECCPEYLRPHNFARLKAGLVDRVSTHTTTVLNFLENHNRHISRFVLLDHMDWLVSNAYDVLQAQWAAILNNSTPDARILFRSGGLSSEFVDRVETTVNGQTARVGERLEYNRELADRLHPIDRVHTYGSFHIANVLAAEYDDFRKRLLSGREDLFAAIDVPEGGVWVDMGGGTGSNLELLGDRIEQLSKVYVVDLSSSLLEQVRHRAEQRGWDHVEAVQADATTFTPPEEQVDLVTFSYSLTMIPDWFAALSHARQLLRPGGQIGVVDFYVSRKYPDSEMHRHGWLIRTFWPTWFASDNVHLSPDHLPFLRHHFAQQQLSECMGKIPLFPLVRAPYYWFLESVARLTMAPMGDGLAIRARLSMLRNVMLRNARTWIALAVIAGGITAAVMLPKEKTPSGAPERQGSDDLVRRDFDFEEAIAQAHDSEPAAAAPPATPAQTPLGSGPSPLDVHSPPPRLDDSIPNDGGVGQHRLSPEVFQDLAQRPMGSASADDDPYAAKEPIQHKIIDGDTLRSLAKRYLGEESRYLEIFEANREQLSSPEVLPIGAELLIPLTPPPMPTAAAPRVEAAPVSLGLGVPPVDPSANSAAPMVEIPPGSLRAVPAEAGESPRTYRVKEGDTLVSIARRLYGDGAKYREIFEANREVLTSPNRLPTGVLLQIP</sequence>
<dbReference type="Pfam" id="PF13649">
    <property type="entry name" value="Methyltransf_25"/>
    <property type="match status" value="1"/>
</dbReference>
<dbReference type="AlphaFoldDB" id="A0A9P1BE09"/>
<dbReference type="Gene3D" id="3.10.350.10">
    <property type="entry name" value="LysM domain"/>
    <property type="match status" value="2"/>
</dbReference>
<keyword evidence="4" id="KW-0830">Ubiquinone</keyword>
<dbReference type="InterPro" id="IPR036779">
    <property type="entry name" value="LysM_dom_sf"/>
</dbReference>
<feature type="domain" description="LysM" evidence="2">
    <location>
        <begin position="750"/>
        <end position="799"/>
    </location>
</feature>
<evidence type="ECO:0000313" key="4">
    <source>
        <dbReference type="EMBL" id="CAL4758799.1"/>
    </source>
</evidence>
<dbReference type="InterPro" id="IPR021829">
    <property type="entry name" value="DUF3419"/>
</dbReference>
<comment type="caution">
    <text evidence="3">The sequence shown here is derived from an EMBL/GenBank/DDBJ whole genome shotgun (WGS) entry which is preliminary data.</text>
</comment>
<dbReference type="PROSITE" id="PS51782">
    <property type="entry name" value="LYSM"/>
    <property type="match status" value="2"/>
</dbReference>
<dbReference type="Proteomes" id="UP001152797">
    <property type="component" value="Unassembled WGS sequence"/>
</dbReference>